<sequence>RFQALEERNAKLTRLLRRGKAFTSNPLAQATDLDDLGSVKTHLDFEEAPLTPTNPLSGVGRLWGVGRGAIMTLRFLDVNGVVSEITHAPAVRGYHDAIGSVSNAAWGAMLLNQEDYDTDAIHSTNTSRLTATTAGKYRMSGSVSFAGHATGQRLCRILYNGTTIIATGVRNQGSTDGNNVEATTSYHLAAGDYVEFQLYQNSGGPLNVLANRHFEMEWIAP</sequence>
<evidence type="ECO:0000313" key="1">
    <source>
        <dbReference type="EMBL" id="KKL19653.1"/>
    </source>
</evidence>
<dbReference type="SUPFAM" id="SSF49842">
    <property type="entry name" value="TNF-like"/>
    <property type="match status" value="1"/>
</dbReference>
<feature type="non-terminal residue" evidence="1">
    <location>
        <position position="1"/>
    </location>
</feature>
<proteinExistence type="predicted"/>
<dbReference type="InterPro" id="IPR008983">
    <property type="entry name" value="Tumour_necrosis_fac-like_dom"/>
</dbReference>
<dbReference type="EMBL" id="LAZR01038403">
    <property type="protein sequence ID" value="KKL19653.1"/>
    <property type="molecule type" value="Genomic_DNA"/>
</dbReference>
<gene>
    <name evidence="1" type="ORF">LCGC14_2463320</name>
</gene>
<comment type="caution">
    <text evidence="1">The sequence shown here is derived from an EMBL/GenBank/DDBJ whole genome shotgun (WGS) entry which is preliminary data.</text>
</comment>
<evidence type="ECO:0008006" key="2">
    <source>
        <dbReference type="Google" id="ProtNLM"/>
    </source>
</evidence>
<protein>
    <recommendedName>
        <fullName evidence="2">C1q domain-containing protein</fullName>
    </recommendedName>
</protein>
<dbReference type="Gene3D" id="2.60.120.40">
    <property type="match status" value="1"/>
</dbReference>
<dbReference type="AlphaFoldDB" id="A0A0F9E6I4"/>
<accession>A0A0F9E6I4</accession>
<organism evidence="1">
    <name type="scientific">marine sediment metagenome</name>
    <dbReference type="NCBI Taxonomy" id="412755"/>
    <lineage>
        <taxon>unclassified sequences</taxon>
        <taxon>metagenomes</taxon>
        <taxon>ecological metagenomes</taxon>
    </lineage>
</organism>
<reference evidence="1" key="1">
    <citation type="journal article" date="2015" name="Nature">
        <title>Complex archaea that bridge the gap between prokaryotes and eukaryotes.</title>
        <authorList>
            <person name="Spang A."/>
            <person name="Saw J.H."/>
            <person name="Jorgensen S.L."/>
            <person name="Zaremba-Niedzwiedzka K."/>
            <person name="Martijn J."/>
            <person name="Lind A.E."/>
            <person name="van Eijk R."/>
            <person name="Schleper C."/>
            <person name="Guy L."/>
            <person name="Ettema T.J."/>
        </authorList>
    </citation>
    <scope>NUCLEOTIDE SEQUENCE</scope>
</reference>
<name>A0A0F9E6I4_9ZZZZ</name>